<dbReference type="InParanoid" id="G8YPN6"/>
<feature type="compositionally biased region" description="Basic and acidic residues" evidence="2">
    <location>
        <begin position="33"/>
        <end position="47"/>
    </location>
</feature>
<dbReference type="Proteomes" id="UP000005222">
    <property type="component" value="Chromosome D"/>
</dbReference>
<dbReference type="SUPFAM" id="SSF50249">
    <property type="entry name" value="Nucleic acid-binding proteins"/>
    <property type="match status" value="1"/>
</dbReference>
<feature type="domain" description="RNB" evidence="3">
    <location>
        <begin position="664"/>
        <end position="1035"/>
    </location>
</feature>
<dbReference type="InterPro" id="IPR001900">
    <property type="entry name" value="RNase_II/R"/>
</dbReference>
<dbReference type="EMBL" id="FO082056">
    <property type="protein sequence ID" value="CCE78621.1"/>
    <property type="molecule type" value="Genomic_DNA"/>
</dbReference>
<protein>
    <submittedName>
        <fullName evidence="4">Piso0_000646 protein</fullName>
    </submittedName>
</protein>
<comment type="similarity">
    <text evidence="1">Belongs to the RNR ribonuclease family.</text>
</comment>
<keyword evidence="5" id="KW-1185">Reference proteome</keyword>
<dbReference type="InterPro" id="IPR012340">
    <property type="entry name" value="NA-bd_OB-fold"/>
</dbReference>
<dbReference type="GO" id="GO:0000175">
    <property type="term" value="F:3'-5'-RNA exonuclease activity"/>
    <property type="evidence" value="ECO:0007669"/>
    <property type="project" value="TreeGrafter"/>
</dbReference>
<dbReference type="InterPro" id="IPR050180">
    <property type="entry name" value="RNR_Ribonuclease"/>
</dbReference>
<feature type="region of interest" description="Disordered" evidence="2">
    <location>
        <begin position="28"/>
        <end position="55"/>
    </location>
</feature>
<reference evidence="4 5" key="1">
    <citation type="journal article" date="2012" name="G3 (Bethesda)">
        <title>Pichia sorbitophila, an interspecies yeast hybrid reveals early steps of genome resolution following polyploidization.</title>
        <authorList>
            <person name="Leh Louis V."/>
            <person name="Despons L."/>
            <person name="Friedrich A."/>
            <person name="Martin T."/>
            <person name="Durrens P."/>
            <person name="Casaregola S."/>
            <person name="Neuveglise C."/>
            <person name="Fairhead C."/>
            <person name="Marck C."/>
            <person name="Cruz J.A."/>
            <person name="Straub M.L."/>
            <person name="Kugler V."/>
            <person name="Sacerdot C."/>
            <person name="Uzunov Z."/>
            <person name="Thierry A."/>
            <person name="Weiss S."/>
            <person name="Bleykasten C."/>
            <person name="De Montigny J."/>
            <person name="Jacques N."/>
            <person name="Jung P."/>
            <person name="Lemaire M."/>
            <person name="Mallet S."/>
            <person name="Morel G."/>
            <person name="Richard G.F."/>
            <person name="Sarkar A."/>
            <person name="Savel G."/>
            <person name="Schacherer J."/>
            <person name="Seret M.L."/>
            <person name="Talla E."/>
            <person name="Samson G."/>
            <person name="Jubin C."/>
            <person name="Poulain J."/>
            <person name="Vacherie B."/>
            <person name="Barbe V."/>
            <person name="Pelletier E."/>
            <person name="Sherman D.J."/>
            <person name="Westhof E."/>
            <person name="Weissenbach J."/>
            <person name="Baret P.V."/>
            <person name="Wincker P."/>
            <person name="Gaillardin C."/>
            <person name="Dujon B."/>
            <person name="Souciet J.L."/>
        </authorList>
    </citation>
    <scope>NUCLEOTIDE SEQUENCE [LARGE SCALE GENOMIC DNA]</scope>
    <source>
        <strain evidence="5">ATCC MYA-4447 / BCRC 22081 / CBS 7064 / NBRC 10061 / NRRL Y-12695</strain>
    </source>
</reference>
<sequence>MKVSSRSPGLLFIFERYYPTKGCRSLSYNNKSENSKNSKTTHNENKIQKNSTDNDAAQLTRSIVAKSKQRFDFFDPENKTLDLSLNNNTLYSRIWSNANDRMYKRYIKPSMAWSSKTEQSRKKQSAVEYEETADDSVVGSGATKNDLKHYLYNATISPSSALEPIAVGDIVALQQDSVSLYIVVSCPTRLEHSFYTFINSEGEIVHGTKHIIKLRFPAVIPKEAETIVKNLVQREEKFLDIAPIGIPDASFSRSKASLPQGLKKNSTTLGISDHGEEACYDETSEVSDDFIVAQASSQLLTNSDVNTYHVPLEARNRYSKALAALSLETFEKIPEYTKKLQVLHKVLQIDNNSDILNSPKSLSIFQLLKYLDTMNLEEISKQSSSLDDQKILKLVMAQLSTFESGKKDHVIPKLGMQMPSNSVLNFEEQKVPLSSFMSVILALRNQGRYWYINQQNQMNPPLSVNILPTTSIMRTEKLLKFLCEEGGIEGFASFAMEKLSGKQNTPPKYYDEIIQFIKSYVAGNFTNDPAAETTIVSILRSVDKLAKANKIDIEPSVPLSDEFSRTRAYELLRHIGYKEESHDVVNPFTWSQAAQLPNHDVSIKSDLSQEYYDFLDSHVHPKFSGSAEGESKSSNIFYGSDKNILSNTTSIRDFHDKDPLESLREDFGDIPIYCIDSETAHEIDDGISIHEDKEGHNYVITVHVANPTSYLRHDSQVSSIALDRGSTVYLPEGPVMMLPQIISKIVGLGNARKTRTFAIQYKLRKATVDEYVSQKIHDANYKPTKATSEQVLSEFKGSVCIKLFNANNFPSGFTYKKVDQILESPENNAKMQEGHLKGHELNIFKLYYIATVLKDIRIMLGNGLEIDLPRSTPVVDATTLEGAHNENSCEQRGFSIKELSFSGYSPTISLSSEDARPASKSQLLVTQFMIAANSAASLFAQGNRIQIIHRTQSMNLEPYIMKTLKNITQRNYQEDRTMNIEDVSGVLSVLTTAKYQVRNAGHESLGVEGYATVTSPLRRFVDMINHWKFEEYLAHKSSIDFESFSDRSLDYIASHLQSREIIHKNLQLSANKFWEGTFLREYLKLLKQGEIQHPLIFKLTIQSLPKLGLIKVGVDGFNNLKAKLELNPSLTDKFTKGEIKVGDTLKEDFEITKLDYIEDELVFRQK</sequence>
<name>G8YPN6_PICSO</name>
<evidence type="ECO:0000256" key="1">
    <source>
        <dbReference type="RuleBase" id="RU003901"/>
    </source>
</evidence>
<dbReference type="GO" id="GO:0006402">
    <property type="term" value="P:mRNA catabolic process"/>
    <property type="evidence" value="ECO:0007669"/>
    <property type="project" value="TreeGrafter"/>
</dbReference>
<dbReference type="PANTHER" id="PTHR23355">
    <property type="entry name" value="RIBONUCLEASE"/>
    <property type="match status" value="1"/>
</dbReference>
<evidence type="ECO:0000259" key="3">
    <source>
        <dbReference type="SMART" id="SM00955"/>
    </source>
</evidence>
<dbReference type="FunCoup" id="G8YPN6">
    <property type="interactions" value="196"/>
</dbReference>
<organism evidence="4 5">
    <name type="scientific">Pichia sorbitophila (strain ATCC MYA-4447 / BCRC 22081 / CBS 7064 / NBRC 10061 / NRRL Y-12695)</name>
    <name type="common">Hybrid yeast</name>
    <dbReference type="NCBI Taxonomy" id="559304"/>
    <lineage>
        <taxon>Eukaryota</taxon>
        <taxon>Fungi</taxon>
        <taxon>Dikarya</taxon>
        <taxon>Ascomycota</taxon>
        <taxon>Saccharomycotina</taxon>
        <taxon>Pichiomycetes</taxon>
        <taxon>Debaryomycetaceae</taxon>
        <taxon>Millerozyma</taxon>
    </lineage>
</organism>
<dbReference type="SMART" id="SM00955">
    <property type="entry name" value="RNB"/>
    <property type="match status" value="1"/>
</dbReference>
<dbReference type="AlphaFoldDB" id="G8YPN6"/>
<dbReference type="eggNOG" id="KOG2102">
    <property type="taxonomic scope" value="Eukaryota"/>
</dbReference>
<dbReference type="PANTHER" id="PTHR23355:SF9">
    <property type="entry name" value="DIS3-LIKE EXONUCLEASE 2"/>
    <property type="match status" value="1"/>
</dbReference>
<evidence type="ECO:0000313" key="5">
    <source>
        <dbReference type="Proteomes" id="UP000005222"/>
    </source>
</evidence>
<dbReference type="PROSITE" id="PS01175">
    <property type="entry name" value="RIBONUCLEASE_II"/>
    <property type="match status" value="1"/>
</dbReference>
<dbReference type="GO" id="GO:0000932">
    <property type="term" value="C:P-body"/>
    <property type="evidence" value="ECO:0007669"/>
    <property type="project" value="TreeGrafter"/>
</dbReference>
<dbReference type="HOGENOM" id="CLU_012624_0_0_1"/>
<accession>G8YPN6</accession>
<gene>
    <name evidence="4" type="primary">Piso0_000646</name>
    <name evidence="4" type="ORF">GNLVRS01_PISO0D01037g</name>
</gene>
<dbReference type="Pfam" id="PF00773">
    <property type="entry name" value="RNB"/>
    <property type="match status" value="2"/>
</dbReference>
<dbReference type="GO" id="GO:0003723">
    <property type="term" value="F:RNA binding"/>
    <property type="evidence" value="ECO:0007669"/>
    <property type="project" value="InterPro"/>
</dbReference>
<evidence type="ECO:0000313" key="4">
    <source>
        <dbReference type="EMBL" id="CCE78621.1"/>
    </source>
</evidence>
<dbReference type="InterPro" id="IPR022966">
    <property type="entry name" value="RNase_II/R_CS"/>
</dbReference>
<dbReference type="OrthoDB" id="2285229at2759"/>
<dbReference type="STRING" id="559304.G8YPN6"/>
<proteinExistence type="inferred from homology"/>
<evidence type="ECO:0000256" key="2">
    <source>
        <dbReference type="SAM" id="MobiDB-lite"/>
    </source>
</evidence>